<accession>A0A7J7Z4S9</accession>
<dbReference type="VEuPathDB" id="HostDB:LOC118650934"/>
<dbReference type="Proteomes" id="UP000527355">
    <property type="component" value="Unassembled WGS sequence"/>
</dbReference>
<sequence>MSEVKNRKKSGPKGAPADPGKRSEGGKSAEARDGGSGGWADPRTGVSLLSLGMCLGLACACYTSEARPFP</sequence>
<dbReference type="PANTHER" id="PTHR21734:SF11">
    <property type="entry name" value="INHIBITOR OF NUCLEAR FACTOR KAPPA-B KINASE-INTERACTING PROTEIN"/>
    <property type="match status" value="1"/>
</dbReference>
<dbReference type="PANTHER" id="PTHR21734">
    <property type="entry name" value="INHIBITOR OF NUCLEAR FACTOR KAPPA-B KINASE-INTERACTING PROTEIN"/>
    <property type="match status" value="1"/>
</dbReference>
<comment type="caution">
    <text evidence="2">The sequence shown here is derived from an EMBL/GenBank/DDBJ whole genome shotgun (WGS) entry which is preliminary data.</text>
</comment>
<evidence type="ECO:0000313" key="3">
    <source>
        <dbReference type="Proteomes" id="UP000527355"/>
    </source>
</evidence>
<proteinExistence type="predicted"/>
<gene>
    <name evidence="2" type="ORF">mMyoMyo1_006713</name>
</gene>
<feature type="compositionally biased region" description="Basic and acidic residues" evidence="1">
    <location>
        <begin position="19"/>
        <end position="33"/>
    </location>
</feature>
<dbReference type="EMBL" id="JABWUV010000003">
    <property type="protein sequence ID" value="KAF6368700.1"/>
    <property type="molecule type" value="Genomic_DNA"/>
</dbReference>
<keyword evidence="3" id="KW-1185">Reference proteome</keyword>
<feature type="region of interest" description="Disordered" evidence="1">
    <location>
        <begin position="1"/>
        <end position="42"/>
    </location>
</feature>
<evidence type="ECO:0000256" key="1">
    <source>
        <dbReference type="SAM" id="MobiDB-lite"/>
    </source>
</evidence>
<name>A0A7J7Z4S9_MYOMY</name>
<dbReference type="AlphaFoldDB" id="A0A7J7Z4S9"/>
<dbReference type="InterPro" id="IPR024152">
    <property type="entry name" value="Inh_kappa-B_kinase-int"/>
</dbReference>
<reference evidence="2 3" key="1">
    <citation type="journal article" date="2020" name="Nature">
        <title>Six reference-quality genomes reveal evolution of bat adaptations.</title>
        <authorList>
            <person name="Jebb D."/>
            <person name="Huang Z."/>
            <person name="Pippel M."/>
            <person name="Hughes G.M."/>
            <person name="Lavrichenko K."/>
            <person name="Devanna P."/>
            <person name="Winkler S."/>
            <person name="Jermiin L.S."/>
            <person name="Skirmuntt E.C."/>
            <person name="Katzourakis A."/>
            <person name="Burkitt-Gray L."/>
            <person name="Ray D.A."/>
            <person name="Sullivan K.A.M."/>
            <person name="Roscito J.G."/>
            <person name="Kirilenko B.M."/>
            <person name="Davalos L.M."/>
            <person name="Corthals A.P."/>
            <person name="Power M.L."/>
            <person name="Jones G."/>
            <person name="Ransome R.D."/>
            <person name="Dechmann D.K.N."/>
            <person name="Locatelli A.G."/>
            <person name="Puechmaille S.J."/>
            <person name="Fedrigo O."/>
            <person name="Jarvis E.D."/>
            <person name="Hiller M."/>
            <person name="Vernes S.C."/>
            <person name="Myers E.W."/>
            <person name="Teeling E.C."/>
        </authorList>
    </citation>
    <scope>NUCLEOTIDE SEQUENCE [LARGE SCALE GENOMIC DNA]</scope>
    <source>
        <strain evidence="2">MMyoMyo1</strain>
        <tissue evidence="2">Flight muscle</tissue>
    </source>
</reference>
<organism evidence="2 3">
    <name type="scientific">Myotis myotis</name>
    <name type="common">Greater mouse-eared bat</name>
    <name type="synonym">Vespertilio myotis</name>
    <dbReference type="NCBI Taxonomy" id="51298"/>
    <lineage>
        <taxon>Eukaryota</taxon>
        <taxon>Metazoa</taxon>
        <taxon>Chordata</taxon>
        <taxon>Craniata</taxon>
        <taxon>Vertebrata</taxon>
        <taxon>Euteleostomi</taxon>
        <taxon>Mammalia</taxon>
        <taxon>Eutheria</taxon>
        <taxon>Laurasiatheria</taxon>
        <taxon>Chiroptera</taxon>
        <taxon>Yangochiroptera</taxon>
        <taxon>Vespertilionidae</taxon>
        <taxon>Myotis</taxon>
    </lineage>
</organism>
<feature type="compositionally biased region" description="Basic residues" evidence="1">
    <location>
        <begin position="1"/>
        <end position="11"/>
    </location>
</feature>
<evidence type="ECO:0000313" key="2">
    <source>
        <dbReference type="EMBL" id="KAF6368700.1"/>
    </source>
</evidence>
<protein>
    <submittedName>
        <fullName evidence="2">IKBKB interacting protein</fullName>
    </submittedName>
</protein>